<proteinExistence type="predicted"/>
<dbReference type="Gramene" id="TraesCS6B03G0335000.1">
    <property type="protein sequence ID" value="TraesCS6B03G0335000.1.CDS1"/>
    <property type="gene ID" value="TraesCS6B03G0335000"/>
</dbReference>
<dbReference type="EnsemblPlants" id="TraesCS6B02G133800.1">
    <property type="protein sequence ID" value="TraesCS6B02G133800.1.cds1"/>
    <property type="gene ID" value="TraesCS6B02G133800"/>
</dbReference>
<gene>
    <name evidence="3" type="primary">LOC123133764</name>
</gene>
<keyword evidence="1" id="KW-0812">Transmembrane</keyword>
<protein>
    <recommendedName>
        <fullName evidence="2">DUF4220 domain-containing protein</fullName>
    </recommendedName>
</protein>
<dbReference type="Gramene" id="TraesCS6B02G133800.1">
    <property type="protein sequence ID" value="TraesCS6B02G133800.1.cds1"/>
    <property type="gene ID" value="TraesCS6B02G133800"/>
</dbReference>
<accession>A0A3B6PJI5</accession>
<evidence type="ECO:0000259" key="2">
    <source>
        <dbReference type="Pfam" id="PF13968"/>
    </source>
</evidence>
<reference evidence="3" key="2">
    <citation type="submission" date="2018-10" db="UniProtKB">
        <authorList>
            <consortium name="EnsemblPlants"/>
        </authorList>
    </citation>
    <scope>IDENTIFICATION</scope>
</reference>
<keyword evidence="1" id="KW-1133">Transmembrane helix</keyword>
<dbReference type="OrthoDB" id="1689146at2759"/>
<keyword evidence="1" id="KW-0472">Membrane</keyword>
<organism evidence="3">
    <name type="scientific">Triticum aestivum</name>
    <name type="common">Wheat</name>
    <dbReference type="NCBI Taxonomy" id="4565"/>
    <lineage>
        <taxon>Eukaryota</taxon>
        <taxon>Viridiplantae</taxon>
        <taxon>Streptophyta</taxon>
        <taxon>Embryophyta</taxon>
        <taxon>Tracheophyta</taxon>
        <taxon>Spermatophyta</taxon>
        <taxon>Magnoliopsida</taxon>
        <taxon>Liliopsida</taxon>
        <taxon>Poales</taxon>
        <taxon>Poaceae</taxon>
        <taxon>BOP clade</taxon>
        <taxon>Pooideae</taxon>
        <taxon>Triticodae</taxon>
        <taxon>Triticeae</taxon>
        <taxon>Triticinae</taxon>
        <taxon>Triticum</taxon>
    </lineage>
</organism>
<feature type="domain" description="DUF4220" evidence="2">
    <location>
        <begin position="1"/>
        <end position="353"/>
    </location>
</feature>
<dbReference type="Pfam" id="PF04578">
    <property type="entry name" value="DUF594"/>
    <property type="match status" value="1"/>
</dbReference>
<dbReference type="KEGG" id="taes:123133764"/>
<dbReference type="InterPro" id="IPR007658">
    <property type="entry name" value="DUF594"/>
</dbReference>
<dbReference type="PANTHER" id="PTHR31325">
    <property type="entry name" value="OS01G0798800 PROTEIN-RELATED"/>
    <property type="match status" value="1"/>
</dbReference>
<name>A0A3B6PJI5_WHEAT</name>
<feature type="transmembrane region" description="Helical" evidence="1">
    <location>
        <begin position="638"/>
        <end position="662"/>
    </location>
</feature>
<keyword evidence="4" id="KW-1185">Reference proteome</keyword>
<dbReference type="Gramene" id="TraesCLE_scaffold_077372_01G000100.1">
    <property type="protein sequence ID" value="TraesCLE_scaffold_077372_01G000100.1"/>
    <property type="gene ID" value="TraesCLE_scaffold_077372_01G000100"/>
</dbReference>
<feature type="transmembrane region" description="Helical" evidence="1">
    <location>
        <begin position="255"/>
        <end position="285"/>
    </location>
</feature>
<feature type="transmembrane region" description="Helical" evidence="1">
    <location>
        <begin position="297"/>
        <end position="317"/>
    </location>
</feature>
<dbReference type="OMA" id="RHVENRY"/>
<reference evidence="3" key="1">
    <citation type="submission" date="2018-08" db="EMBL/GenBank/DDBJ databases">
        <authorList>
            <person name="Rossello M."/>
        </authorList>
    </citation>
    <scope>NUCLEOTIDE SEQUENCE [LARGE SCALE GENOMIC DNA]</scope>
    <source>
        <strain evidence="3">cv. Chinese Spring</strain>
    </source>
</reference>
<dbReference type="RefSeq" id="XP_044409107.1">
    <property type="nucleotide sequence ID" value="XM_044553172.1"/>
</dbReference>
<dbReference type="AlphaFoldDB" id="A0A3B6PJI5"/>
<dbReference type="Pfam" id="PF13968">
    <property type="entry name" value="DUF4220"/>
    <property type="match status" value="1"/>
</dbReference>
<dbReference type="InterPro" id="IPR025315">
    <property type="entry name" value="DUF4220"/>
</dbReference>
<evidence type="ECO:0000256" key="1">
    <source>
        <dbReference type="SAM" id="Phobius"/>
    </source>
</evidence>
<dbReference type="Proteomes" id="UP000019116">
    <property type="component" value="Chromosome 6B"/>
</dbReference>
<evidence type="ECO:0000313" key="3">
    <source>
        <dbReference type="EnsemblPlants" id="TraesCS6B02G133800.1.cds1"/>
    </source>
</evidence>
<sequence>MSADSVAIFILGHLSVHASGPRHQLLFLWAPFVLLHLGGQQTITAFSMKDNELWRRHLLGLVTQVVVAGYVVTRPSWADKRLLAAMMLLFISGCLRYGGRTLCLYRASPAKLKEFSLDALRSYVPKVEKDGEATRSGSFSSDGYYEDTIHKMLIAHRRDRPYHDSISSSTAALVSDTPLSGPPAAEVSPDIILHKLQVFKDNAVRTRAYYYIGDLLVHIYQRLYTKAPLHSLLRHKLFVIFPFEMNESRPGRLSIAILFHLSFSCLLVIFPIISTSATLVLVAVAQKSQLYSQADVIVSYILLIGALALDVASVFAMSEEACYLIRSLARGILHPWGARQYWSEMVRQYNMINSLTKKDATKIMPFVAQWISKRLDDKTVTHIPINDNLKRFVLDKLLEFGTRQEDWNFASFHGQLALRDWSHWPSSTRAETYIYKSIHGEDFPTTVLIWHIATDILYLQDDTNSTNSDQQTKKVSRELSNYIMYLVFKCGVMLTNTTELQHNNALKTMEAHRGLDEQDAMEKVFLENRVQMSTPKTLISPVLPRACKVAQELIHIHREVGCWDLIAAVWLEMICYIAPRCGGAFHSEHLATGGELITHVLLMQLLGPFLKLQGISENDVLIPSESVPPILAVEKSRLAIDVMFTMVYGATNVVLYVNYLVFLERE</sequence>
<evidence type="ECO:0000313" key="4">
    <source>
        <dbReference type="Proteomes" id="UP000019116"/>
    </source>
</evidence>
<dbReference type="GeneID" id="123133764"/>
<dbReference type="STRING" id="4565.A0A3B6PJI5"/>